<dbReference type="Gene3D" id="1.20.1250.20">
    <property type="entry name" value="MFS general substrate transporter like domains"/>
    <property type="match status" value="1"/>
</dbReference>
<evidence type="ECO:0000256" key="4">
    <source>
        <dbReference type="ARBA" id="ARBA00023136"/>
    </source>
</evidence>
<dbReference type="Pfam" id="PF07690">
    <property type="entry name" value="MFS_1"/>
    <property type="match status" value="1"/>
</dbReference>
<keyword evidence="4 5" id="KW-0472">Membrane</keyword>
<keyword evidence="8" id="KW-1185">Reference proteome</keyword>
<keyword evidence="2 5" id="KW-0812">Transmembrane</keyword>
<evidence type="ECO:0000313" key="7">
    <source>
        <dbReference type="EMBL" id="MFC0545556.1"/>
    </source>
</evidence>
<evidence type="ECO:0000256" key="2">
    <source>
        <dbReference type="ARBA" id="ARBA00022692"/>
    </source>
</evidence>
<dbReference type="SUPFAM" id="SSF103473">
    <property type="entry name" value="MFS general substrate transporter"/>
    <property type="match status" value="1"/>
</dbReference>
<feature type="transmembrane region" description="Helical" evidence="5">
    <location>
        <begin position="96"/>
        <end position="119"/>
    </location>
</feature>
<dbReference type="InterPro" id="IPR020846">
    <property type="entry name" value="MFS_dom"/>
</dbReference>
<gene>
    <name evidence="7" type="ORF">ACFFH7_28865</name>
</gene>
<evidence type="ECO:0000256" key="3">
    <source>
        <dbReference type="ARBA" id="ARBA00022989"/>
    </source>
</evidence>
<keyword evidence="3 5" id="KW-1133">Transmembrane helix</keyword>
<dbReference type="CDD" id="cd06174">
    <property type="entry name" value="MFS"/>
    <property type="match status" value="1"/>
</dbReference>
<dbReference type="RefSeq" id="WP_273944208.1">
    <property type="nucleotide sequence ID" value="NZ_CP097263.1"/>
</dbReference>
<dbReference type="Proteomes" id="UP001589810">
    <property type="component" value="Unassembled WGS sequence"/>
</dbReference>
<sequence length="413" mass="44854">MNPAVRRAVWLSYTFQFFFGLLLWLPVFYEYQRQIGLSDTQIFGIQSIYYIAFCLLEIPTGMVADRFDYRHCLVAGGVVLIAANLTPVFLVSYTGFLVHFLLIALARSLVSGAASAYLYEYMHSAGAGEAYPQAEGYGRSYSLIGKVVCWPVVGLLMQWNMPSPYWLSAINAAIAVLAAVILPAIPRRLPVSAGPTTSSHSSRPERPPISVALRGSFAQMRGSRLLVLLMVQGVAIFTLARICSVNLFQPILDSKNTPVVLYGVVMALMTVFEALGAARPNWLRRHISDVRSVFFLTLAMAVTLALAGLLGIVGSVIALCVFSLACGLSFPIQRALLNAAITDSRYRATLLSIESIIDRAVCALVALALGSYLQSGALTDFLVQTAIVTCVVMVVIALLIRLTRRQASVTPST</sequence>
<accession>A0ABV6MZ09</accession>
<feature type="transmembrane region" description="Helical" evidence="5">
    <location>
        <begin position="259"/>
        <end position="278"/>
    </location>
</feature>
<protein>
    <submittedName>
        <fullName evidence="7">MFS transporter</fullName>
    </submittedName>
</protein>
<dbReference type="EMBL" id="JBHLUD010000009">
    <property type="protein sequence ID" value="MFC0545556.1"/>
    <property type="molecule type" value="Genomic_DNA"/>
</dbReference>
<evidence type="ECO:0000256" key="5">
    <source>
        <dbReference type="SAM" id="Phobius"/>
    </source>
</evidence>
<comment type="subcellular location">
    <subcellularLocation>
        <location evidence="1">Cell membrane</location>
        <topology evidence="1">Multi-pass membrane protein</topology>
    </subcellularLocation>
</comment>
<feature type="transmembrane region" description="Helical" evidence="5">
    <location>
        <begin position="9"/>
        <end position="29"/>
    </location>
</feature>
<feature type="transmembrane region" description="Helical" evidence="5">
    <location>
        <begin position="290"/>
        <end position="310"/>
    </location>
</feature>
<evidence type="ECO:0000313" key="8">
    <source>
        <dbReference type="Proteomes" id="UP001589810"/>
    </source>
</evidence>
<feature type="transmembrane region" description="Helical" evidence="5">
    <location>
        <begin position="41"/>
        <end position="60"/>
    </location>
</feature>
<comment type="caution">
    <text evidence="7">The sequence shown here is derived from an EMBL/GenBank/DDBJ whole genome shotgun (WGS) entry which is preliminary data.</text>
</comment>
<feature type="transmembrane region" description="Helical" evidence="5">
    <location>
        <begin position="225"/>
        <end position="247"/>
    </location>
</feature>
<feature type="domain" description="Major facilitator superfamily (MFS) profile" evidence="6">
    <location>
        <begin position="1"/>
        <end position="404"/>
    </location>
</feature>
<dbReference type="InterPro" id="IPR036259">
    <property type="entry name" value="MFS_trans_sf"/>
</dbReference>
<feature type="transmembrane region" description="Helical" evidence="5">
    <location>
        <begin position="72"/>
        <end position="90"/>
    </location>
</feature>
<organism evidence="7 8">
    <name type="scientific">Kutzneria chonburiensis</name>
    <dbReference type="NCBI Taxonomy" id="1483604"/>
    <lineage>
        <taxon>Bacteria</taxon>
        <taxon>Bacillati</taxon>
        <taxon>Actinomycetota</taxon>
        <taxon>Actinomycetes</taxon>
        <taxon>Pseudonocardiales</taxon>
        <taxon>Pseudonocardiaceae</taxon>
        <taxon>Kutzneria</taxon>
    </lineage>
</organism>
<dbReference type="PROSITE" id="PS50850">
    <property type="entry name" value="MFS"/>
    <property type="match status" value="1"/>
</dbReference>
<dbReference type="PANTHER" id="PTHR23530">
    <property type="entry name" value="TRANSPORT PROTEIN-RELATED"/>
    <property type="match status" value="1"/>
</dbReference>
<dbReference type="InterPro" id="IPR011701">
    <property type="entry name" value="MFS"/>
</dbReference>
<reference evidence="7 8" key="1">
    <citation type="submission" date="2024-09" db="EMBL/GenBank/DDBJ databases">
        <authorList>
            <person name="Sun Q."/>
            <person name="Mori K."/>
        </authorList>
    </citation>
    <scope>NUCLEOTIDE SEQUENCE [LARGE SCALE GENOMIC DNA]</scope>
    <source>
        <strain evidence="7 8">TBRC 1432</strain>
    </source>
</reference>
<evidence type="ECO:0000259" key="6">
    <source>
        <dbReference type="PROSITE" id="PS50850"/>
    </source>
</evidence>
<dbReference type="InterPro" id="IPR053160">
    <property type="entry name" value="MFS_DHA3_Transporter"/>
</dbReference>
<feature type="transmembrane region" description="Helical" evidence="5">
    <location>
        <begin position="381"/>
        <end position="400"/>
    </location>
</feature>
<evidence type="ECO:0000256" key="1">
    <source>
        <dbReference type="ARBA" id="ARBA00004651"/>
    </source>
</evidence>
<proteinExistence type="predicted"/>
<dbReference type="PANTHER" id="PTHR23530:SF1">
    <property type="entry name" value="PERMEASE, MAJOR FACILITATOR SUPERFAMILY-RELATED"/>
    <property type="match status" value="1"/>
</dbReference>
<name>A0ABV6MZ09_9PSEU</name>
<feature type="transmembrane region" description="Helical" evidence="5">
    <location>
        <begin position="140"/>
        <end position="159"/>
    </location>
</feature>
<feature type="transmembrane region" description="Helical" evidence="5">
    <location>
        <begin position="165"/>
        <end position="185"/>
    </location>
</feature>